<sequence length="211" mass="23288">MPKKISDRELKNLNIDTQQPLLGKRNNRPSRPGPGQPKAQTSVASLPPAPQTPSRPHQRTVDPNLALAVQTPLPLSPEVLASQSGTLAHVRKIGPFRIKTQFTFGLDLASHIKVHPVISCVHLEPVLLDAFRRSQLPPPPVEVDGEERFVIDRLLKKEKKGTFYRVRWKGYGPQKAHGSNGMSYTLKSQTSSMSLTHGLSLDLVDADHVTP</sequence>
<gene>
    <name evidence="3" type="ORF">PV07_08773</name>
</gene>
<dbReference type="VEuPathDB" id="FungiDB:PV07_08773"/>
<evidence type="ECO:0000313" key="3">
    <source>
        <dbReference type="EMBL" id="KIW25607.1"/>
    </source>
</evidence>
<evidence type="ECO:0000313" key="4">
    <source>
        <dbReference type="Proteomes" id="UP000054466"/>
    </source>
</evidence>
<dbReference type="Proteomes" id="UP000054466">
    <property type="component" value="Unassembled WGS sequence"/>
</dbReference>
<keyword evidence="4" id="KW-1185">Reference proteome</keyword>
<evidence type="ECO:0008006" key="5">
    <source>
        <dbReference type="Google" id="ProtNLM"/>
    </source>
</evidence>
<dbReference type="STRING" id="569365.A0A0D2AKV4"/>
<proteinExistence type="predicted"/>
<feature type="compositionally biased region" description="Basic and acidic residues" evidence="2">
    <location>
        <begin position="1"/>
        <end position="11"/>
    </location>
</feature>
<comment type="subunit">
    <text evidence="1">Component of the NuA4 histone acetyltransferase complex.</text>
</comment>
<dbReference type="EMBL" id="KN847044">
    <property type="protein sequence ID" value="KIW25607.1"/>
    <property type="molecule type" value="Genomic_DNA"/>
</dbReference>
<dbReference type="AlphaFoldDB" id="A0A0D2AKV4"/>
<dbReference type="OrthoDB" id="4364638at2759"/>
<reference evidence="3 4" key="1">
    <citation type="submission" date="2015-01" db="EMBL/GenBank/DDBJ databases">
        <title>The Genome Sequence of Cladophialophora immunda CBS83496.</title>
        <authorList>
            <consortium name="The Broad Institute Genomics Platform"/>
            <person name="Cuomo C."/>
            <person name="de Hoog S."/>
            <person name="Gorbushina A."/>
            <person name="Stielow B."/>
            <person name="Teixiera M."/>
            <person name="Abouelleil A."/>
            <person name="Chapman S.B."/>
            <person name="Priest M."/>
            <person name="Young S.K."/>
            <person name="Wortman J."/>
            <person name="Nusbaum C."/>
            <person name="Birren B."/>
        </authorList>
    </citation>
    <scope>NUCLEOTIDE SEQUENCE [LARGE SCALE GENOMIC DNA]</scope>
    <source>
        <strain evidence="3 4">CBS 83496</strain>
    </source>
</reference>
<dbReference type="GeneID" id="27347967"/>
<dbReference type="CDD" id="cd00024">
    <property type="entry name" value="CD_CSD"/>
    <property type="match status" value="1"/>
</dbReference>
<organism evidence="3 4">
    <name type="scientific">Cladophialophora immunda</name>
    <dbReference type="NCBI Taxonomy" id="569365"/>
    <lineage>
        <taxon>Eukaryota</taxon>
        <taxon>Fungi</taxon>
        <taxon>Dikarya</taxon>
        <taxon>Ascomycota</taxon>
        <taxon>Pezizomycotina</taxon>
        <taxon>Eurotiomycetes</taxon>
        <taxon>Chaetothyriomycetidae</taxon>
        <taxon>Chaetothyriales</taxon>
        <taxon>Herpotrichiellaceae</taxon>
        <taxon>Cladophialophora</taxon>
    </lineage>
</organism>
<accession>A0A0D2AKV4</accession>
<name>A0A0D2AKV4_9EURO</name>
<protein>
    <recommendedName>
        <fullName evidence="5">Chromo domain-containing protein</fullName>
    </recommendedName>
</protein>
<dbReference type="SUPFAM" id="SSF54160">
    <property type="entry name" value="Chromo domain-like"/>
    <property type="match status" value="1"/>
</dbReference>
<dbReference type="HOGENOM" id="CLU_1304737_0_0_1"/>
<feature type="region of interest" description="Disordered" evidence="2">
    <location>
        <begin position="1"/>
        <end position="60"/>
    </location>
</feature>
<dbReference type="RefSeq" id="XP_016245823.1">
    <property type="nucleotide sequence ID" value="XM_016395967.1"/>
</dbReference>
<evidence type="ECO:0000256" key="2">
    <source>
        <dbReference type="SAM" id="MobiDB-lite"/>
    </source>
</evidence>
<dbReference type="InterPro" id="IPR016197">
    <property type="entry name" value="Chromo-like_dom_sf"/>
</dbReference>
<evidence type="ECO:0000256" key="1">
    <source>
        <dbReference type="ARBA" id="ARBA00011353"/>
    </source>
</evidence>